<evidence type="ECO:0000256" key="5">
    <source>
        <dbReference type="ARBA" id="ARBA00023180"/>
    </source>
</evidence>
<dbReference type="GO" id="GO:0070008">
    <property type="term" value="F:serine-type exopeptidase activity"/>
    <property type="evidence" value="ECO:0007669"/>
    <property type="project" value="InterPro"/>
</dbReference>
<dbReference type="InterPro" id="IPR008758">
    <property type="entry name" value="Peptidase_S28"/>
</dbReference>
<dbReference type="PANTHER" id="PTHR11010">
    <property type="entry name" value="PROTEASE S28 PRO-X CARBOXYPEPTIDASE-RELATED"/>
    <property type="match status" value="1"/>
</dbReference>
<keyword evidence="4" id="KW-0378">Hydrolase</keyword>
<accession>A0A8S1DN31</accession>
<evidence type="ECO:0000256" key="6">
    <source>
        <dbReference type="SAM" id="SignalP"/>
    </source>
</evidence>
<evidence type="ECO:0000256" key="1">
    <source>
        <dbReference type="ARBA" id="ARBA00011079"/>
    </source>
</evidence>
<dbReference type="SUPFAM" id="SSF53474">
    <property type="entry name" value="alpha/beta-Hydrolases"/>
    <property type="match status" value="1"/>
</dbReference>
<evidence type="ECO:0000256" key="2">
    <source>
        <dbReference type="ARBA" id="ARBA00022670"/>
    </source>
</evidence>
<dbReference type="Gene3D" id="3.40.50.1820">
    <property type="entry name" value="alpha/beta hydrolase"/>
    <property type="match status" value="1"/>
</dbReference>
<dbReference type="GO" id="GO:0008239">
    <property type="term" value="F:dipeptidyl-peptidase activity"/>
    <property type="evidence" value="ECO:0007669"/>
    <property type="project" value="TreeGrafter"/>
</dbReference>
<dbReference type="Pfam" id="PF05577">
    <property type="entry name" value="Peptidase_S28"/>
    <property type="match status" value="1"/>
</dbReference>
<comment type="similarity">
    <text evidence="1">Belongs to the peptidase S28 family.</text>
</comment>
<keyword evidence="8" id="KW-1185">Reference proteome</keyword>
<dbReference type="InterPro" id="IPR042269">
    <property type="entry name" value="Ser_carbopepase_S28_SKS"/>
</dbReference>
<dbReference type="EMBL" id="CADEPI010000186">
    <property type="protein sequence ID" value="CAB3379465.1"/>
    <property type="molecule type" value="Genomic_DNA"/>
</dbReference>
<keyword evidence="5" id="KW-0325">Glycoprotein</keyword>
<dbReference type="AlphaFoldDB" id="A0A8S1DN31"/>
<dbReference type="InterPro" id="IPR029058">
    <property type="entry name" value="AB_hydrolase_fold"/>
</dbReference>
<organism evidence="7 8">
    <name type="scientific">Cloeon dipterum</name>
    <dbReference type="NCBI Taxonomy" id="197152"/>
    <lineage>
        <taxon>Eukaryota</taxon>
        <taxon>Metazoa</taxon>
        <taxon>Ecdysozoa</taxon>
        <taxon>Arthropoda</taxon>
        <taxon>Hexapoda</taxon>
        <taxon>Insecta</taxon>
        <taxon>Pterygota</taxon>
        <taxon>Palaeoptera</taxon>
        <taxon>Ephemeroptera</taxon>
        <taxon>Pisciforma</taxon>
        <taxon>Baetidae</taxon>
        <taxon>Cloeon</taxon>
    </lineage>
</organism>
<evidence type="ECO:0000313" key="8">
    <source>
        <dbReference type="Proteomes" id="UP000494165"/>
    </source>
</evidence>
<protein>
    <submittedName>
        <fullName evidence="7">Uncharacterized protein</fullName>
    </submittedName>
</protein>
<dbReference type="GO" id="GO:0006508">
    <property type="term" value="P:proteolysis"/>
    <property type="evidence" value="ECO:0007669"/>
    <property type="project" value="UniProtKB-KW"/>
</dbReference>
<sequence length="474" mass="52714">MNKLLLLVLLAAPTWGLLQMPFHPRMSLRPAKIQTDASEFQFQQLVDHFRPLDTRTFTQRYFKRMDNYVSGGPVFLFLSGEWDATGGFISNTSFVGQMADRLGGAVFELEHRYYGISQPIGDLETESLEYLSIDQALADAANFAQQISQENGFTGPWIICGTSYSGMLAGFARQKYSHIFHAAYSSSGQQEAKIDFFEYHEVTGIGLGKIDPLCPGYLSAAMDEMVARITSDNPEDVQLVADSFNLCQESDLKNPNDAMYLYALVANLYGAVVQFAFPGSIATECQLLIDGPGTPLVNLAEVIKQAYPVVCLPVHYDDNMEFYRNATEVAPGNNYRQYIYQTCLEMGWFFTLSGNSPFGNVVPVEYFIRSCADVFGESFNQALLEAGVARTNLEFGGKTPDVTRAIFTHGTFDGWSKVAAETDINPEAPVIVIQDVGHAADLIFFESDPPQLIEARQRVEAQITTWISQFNREA</sequence>
<dbReference type="Proteomes" id="UP000494165">
    <property type="component" value="Unassembled WGS sequence"/>
</dbReference>
<evidence type="ECO:0000256" key="3">
    <source>
        <dbReference type="ARBA" id="ARBA00022729"/>
    </source>
</evidence>
<feature type="signal peptide" evidence="6">
    <location>
        <begin position="1"/>
        <end position="16"/>
    </location>
</feature>
<name>A0A8S1DN31_9INSE</name>
<feature type="chain" id="PRO_5035783062" evidence="6">
    <location>
        <begin position="17"/>
        <end position="474"/>
    </location>
</feature>
<reference evidence="7 8" key="1">
    <citation type="submission" date="2020-04" db="EMBL/GenBank/DDBJ databases">
        <authorList>
            <person name="Alioto T."/>
            <person name="Alioto T."/>
            <person name="Gomez Garrido J."/>
        </authorList>
    </citation>
    <scope>NUCLEOTIDE SEQUENCE [LARGE SCALE GENOMIC DNA]</scope>
</reference>
<dbReference type="PANTHER" id="PTHR11010:SF5">
    <property type="entry name" value="RE36938P-RELATED"/>
    <property type="match status" value="1"/>
</dbReference>
<evidence type="ECO:0000313" key="7">
    <source>
        <dbReference type="EMBL" id="CAB3379465.1"/>
    </source>
</evidence>
<dbReference type="OrthoDB" id="1735038at2759"/>
<keyword evidence="3 6" id="KW-0732">Signal</keyword>
<evidence type="ECO:0000256" key="4">
    <source>
        <dbReference type="ARBA" id="ARBA00022801"/>
    </source>
</evidence>
<proteinExistence type="inferred from homology"/>
<keyword evidence="2" id="KW-0645">Protease</keyword>
<gene>
    <name evidence="7" type="ORF">CLODIP_2_CD04756</name>
</gene>
<comment type="caution">
    <text evidence="7">The sequence shown here is derived from an EMBL/GenBank/DDBJ whole genome shotgun (WGS) entry which is preliminary data.</text>
</comment>
<dbReference type="Gene3D" id="1.20.120.980">
    <property type="entry name" value="Serine carboxypeptidase S28, SKS domain"/>
    <property type="match status" value="1"/>
</dbReference>